<organism evidence="7 8">
    <name type="scientific">Pseudodesulfovibrio hydrargyri</name>
    <dbReference type="NCBI Taxonomy" id="2125990"/>
    <lineage>
        <taxon>Bacteria</taxon>
        <taxon>Pseudomonadati</taxon>
        <taxon>Thermodesulfobacteriota</taxon>
        <taxon>Desulfovibrionia</taxon>
        <taxon>Desulfovibrionales</taxon>
        <taxon>Desulfovibrionaceae</taxon>
    </lineage>
</organism>
<evidence type="ECO:0000256" key="2">
    <source>
        <dbReference type="ARBA" id="ARBA00022692"/>
    </source>
</evidence>
<feature type="transmembrane region" description="Helical" evidence="5">
    <location>
        <begin position="54"/>
        <end position="76"/>
    </location>
</feature>
<evidence type="ECO:0000256" key="1">
    <source>
        <dbReference type="ARBA" id="ARBA00004141"/>
    </source>
</evidence>
<keyword evidence="4 5" id="KW-0472">Membrane</keyword>
<evidence type="ECO:0000256" key="5">
    <source>
        <dbReference type="SAM" id="Phobius"/>
    </source>
</evidence>
<protein>
    <submittedName>
        <fullName evidence="7">Methylamine utilization protein MauE</fullName>
    </submittedName>
</protein>
<dbReference type="UniPathway" id="UPA00895"/>
<keyword evidence="3 5" id="KW-1133">Transmembrane helix</keyword>
<comment type="caution">
    <text evidence="7">The sequence shown here is derived from an EMBL/GenBank/DDBJ whole genome shotgun (WGS) entry which is preliminary data.</text>
</comment>
<sequence length="152" mass="16402">MNPVLSVLSSRWLYRAARVILGGLFLAAGVIKLADPEQLAVVIDAFGLVPRGLVMPLAFILPVVEIAAGAGLVFDFRGSLRTIAVLTVVFLGVLGYGLHLGLDIDCGCYGPGDPEAEAFGGLRIAFYRDLLMLAGILYCYWWRRFANGRVLS</sequence>
<evidence type="ECO:0000256" key="4">
    <source>
        <dbReference type="ARBA" id="ARBA00023136"/>
    </source>
</evidence>
<evidence type="ECO:0000313" key="7">
    <source>
        <dbReference type="EMBL" id="OIQ49441.1"/>
    </source>
</evidence>
<keyword evidence="2 5" id="KW-0812">Transmembrane</keyword>
<dbReference type="Proteomes" id="UP000181901">
    <property type="component" value="Unassembled WGS sequence"/>
</dbReference>
<comment type="subcellular location">
    <subcellularLocation>
        <location evidence="1">Membrane</location>
        <topology evidence="1">Multi-pass membrane protein</topology>
    </subcellularLocation>
</comment>
<dbReference type="EMBL" id="LKAQ01000004">
    <property type="protein sequence ID" value="OIQ49441.1"/>
    <property type="molecule type" value="Genomic_DNA"/>
</dbReference>
<dbReference type="AlphaFoldDB" id="A0A1J5NCJ6"/>
<evidence type="ECO:0000313" key="8">
    <source>
        <dbReference type="Proteomes" id="UP000181901"/>
    </source>
</evidence>
<dbReference type="Pfam" id="PF07291">
    <property type="entry name" value="MauE"/>
    <property type="match status" value="1"/>
</dbReference>
<gene>
    <name evidence="7" type="ORF">BerOc1_01366</name>
</gene>
<evidence type="ECO:0000259" key="6">
    <source>
        <dbReference type="Pfam" id="PF07291"/>
    </source>
</evidence>
<proteinExistence type="predicted"/>
<feature type="transmembrane region" description="Helical" evidence="5">
    <location>
        <begin position="12"/>
        <end position="34"/>
    </location>
</feature>
<keyword evidence="8" id="KW-1185">Reference proteome</keyword>
<feature type="domain" description="Methylamine utilisation protein MauE" evidence="6">
    <location>
        <begin position="11"/>
        <end position="141"/>
    </location>
</feature>
<dbReference type="InterPro" id="IPR009908">
    <property type="entry name" value="Methylamine_util_MauE"/>
</dbReference>
<dbReference type="RefSeq" id="WP_071544957.1">
    <property type="nucleotide sequence ID" value="NZ_LKAQ01000004.1"/>
</dbReference>
<feature type="transmembrane region" description="Helical" evidence="5">
    <location>
        <begin position="122"/>
        <end position="142"/>
    </location>
</feature>
<dbReference type="GO" id="GO:0030416">
    <property type="term" value="P:methylamine metabolic process"/>
    <property type="evidence" value="ECO:0007669"/>
    <property type="project" value="InterPro"/>
</dbReference>
<reference evidence="7 8" key="1">
    <citation type="submission" date="2015-09" db="EMBL/GenBank/DDBJ databases">
        <title>Genome of Desulfovibrio dechloracetivorans BerOc1, a mercury methylating strain isolated from highly hydrocarbons and metals contaminated coastal sediments.</title>
        <authorList>
            <person name="Goni Urriza M."/>
            <person name="Gassie C."/>
            <person name="Bouchez O."/>
            <person name="Klopp C."/>
            <person name="Ranchou-Peyruse A."/>
            <person name="Remy G."/>
        </authorList>
    </citation>
    <scope>NUCLEOTIDE SEQUENCE [LARGE SCALE GENOMIC DNA]</scope>
    <source>
        <strain evidence="7 8">BerOc1</strain>
    </source>
</reference>
<feature type="transmembrane region" description="Helical" evidence="5">
    <location>
        <begin position="83"/>
        <end position="102"/>
    </location>
</feature>
<accession>A0A1J5NCJ6</accession>
<dbReference type="OrthoDB" id="5420183at2"/>
<dbReference type="GO" id="GO:0016020">
    <property type="term" value="C:membrane"/>
    <property type="evidence" value="ECO:0007669"/>
    <property type="project" value="UniProtKB-SubCell"/>
</dbReference>
<name>A0A1J5NCJ6_9BACT</name>
<evidence type="ECO:0000256" key="3">
    <source>
        <dbReference type="ARBA" id="ARBA00022989"/>
    </source>
</evidence>